<evidence type="ECO:0000313" key="2">
    <source>
        <dbReference type="EMBL" id="OGG96804.1"/>
    </source>
</evidence>
<feature type="signal peptide" evidence="1">
    <location>
        <begin position="1"/>
        <end position="23"/>
    </location>
</feature>
<gene>
    <name evidence="2" type="ORF">A2527_00730</name>
</gene>
<dbReference type="Gene3D" id="2.160.20.80">
    <property type="entry name" value="E3 ubiquitin-protein ligase SopA"/>
    <property type="match status" value="1"/>
</dbReference>
<organism evidence="2 3">
    <name type="scientific">Candidatus Lambdaproteobacteria bacterium RIFOXYD2_FULL_50_16</name>
    <dbReference type="NCBI Taxonomy" id="1817772"/>
    <lineage>
        <taxon>Bacteria</taxon>
        <taxon>Pseudomonadati</taxon>
        <taxon>Pseudomonadota</taxon>
        <taxon>Candidatus Lambdaproteobacteria</taxon>
    </lineage>
</organism>
<comment type="caution">
    <text evidence="2">The sequence shown here is derived from an EMBL/GenBank/DDBJ whole genome shotgun (WGS) entry which is preliminary data.</text>
</comment>
<dbReference type="AlphaFoldDB" id="A0A1F6GFC8"/>
<dbReference type="PANTHER" id="PTHR14136:SF17">
    <property type="entry name" value="BTB_POZ DOMAIN-CONTAINING PROTEIN KCTD9"/>
    <property type="match status" value="1"/>
</dbReference>
<dbReference type="InterPro" id="IPR051082">
    <property type="entry name" value="Pentapeptide-BTB/POZ_domain"/>
</dbReference>
<sequence>MKRTLFFLTLLSLMLVGSLLAYTAEEQVRHLNHCTGCYLARTNFAHHDLTGVDLSGANLEYASFLGATLTDAKFGGANLKGANFTGALWVDGKTVCKKGSIGKCLAQEAPAQ</sequence>
<protein>
    <recommendedName>
        <fullName evidence="4">Pentapeptide repeat protein</fullName>
    </recommendedName>
</protein>
<dbReference type="SUPFAM" id="SSF141571">
    <property type="entry name" value="Pentapeptide repeat-like"/>
    <property type="match status" value="1"/>
</dbReference>
<dbReference type="STRING" id="1817772.A2527_00730"/>
<keyword evidence="1" id="KW-0732">Signal</keyword>
<dbReference type="PANTHER" id="PTHR14136">
    <property type="entry name" value="BTB_POZ DOMAIN-CONTAINING PROTEIN KCTD9"/>
    <property type="match status" value="1"/>
</dbReference>
<name>A0A1F6GFC8_9PROT</name>
<evidence type="ECO:0000313" key="3">
    <source>
        <dbReference type="Proteomes" id="UP000178449"/>
    </source>
</evidence>
<dbReference type="EMBL" id="MFNE01000009">
    <property type="protein sequence ID" value="OGG96804.1"/>
    <property type="molecule type" value="Genomic_DNA"/>
</dbReference>
<proteinExistence type="predicted"/>
<dbReference type="Proteomes" id="UP000178449">
    <property type="component" value="Unassembled WGS sequence"/>
</dbReference>
<evidence type="ECO:0000256" key="1">
    <source>
        <dbReference type="SAM" id="SignalP"/>
    </source>
</evidence>
<reference evidence="2 3" key="1">
    <citation type="journal article" date="2016" name="Nat. Commun.">
        <title>Thousands of microbial genomes shed light on interconnected biogeochemical processes in an aquifer system.</title>
        <authorList>
            <person name="Anantharaman K."/>
            <person name="Brown C.T."/>
            <person name="Hug L.A."/>
            <person name="Sharon I."/>
            <person name="Castelle C.J."/>
            <person name="Probst A.J."/>
            <person name="Thomas B.C."/>
            <person name="Singh A."/>
            <person name="Wilkins M.J."/>
            <person name="Karaoz U."/>
            <person name="Brodie E.L."/>
            <person name="Williams K.H."/>
            <person name="Hubbard S.S."/>
            <person name="Banfield J.F."/>
        </authorList>
    </citation>
    <scope>NUCLEOTIDE SEQUENCE [LARGE SCALE GENOMIC DNA]</scope>
</reference>
<dbReference type="InterPro" id="IPR001646">
    <property type="entry name" value="5peptide_repeat"/>
</dbReference>
<accession>A0A1F6GFC8</accession>
<evidence type="ECO:0008006" key="4">
    <source>
        <dbReference type="Google" id="ProtNLM"/>
    </source>
</evidence>
<feature type="chain" id="PRO_5009524656" description="Pentapeptide repeat protein" evidence="1">
    <location>
        <begin position="24"/>
        <end position="112"/>
    </location>
</feature>
<dbReference type="Pfam" id="PF00805">
    <property type="entry name" value="Pentapeptide"/>
    <property type="match status" value="1"/>
</dbReference>